<dbReference type="InterPro" id="IPR025633">
    <property type="entry name" value="DUF4291"/>
</dbReference>
<protein>
    <recommendedName>
        <fullName evidence="3">DUF4291 domain-containing protein</fullName>
    </recommendedName>
</protein>
<organism evidence="1 2">
    <name type="scientific">Symmachiella dynata</name>
    <dbReference type="NCBI Taxonomy" id="2527995"/>
    <lineage>
        <taxon>Bacteria</taxon>
        <taxon>Pseudomonadati</taxon>
        <taxon>Planctomycetota</taxon>
        <taxon>Planctomycetia</taxon>
        <taxon>Planctomycetales</taxon>
        <taxon>Planctomycetaceae</taxon>
        <taxon>Symmachiella</taxon>
    </lineage>
</organism>
<dbReference type="Proteomes" id="UP000319383">
    <property type="component" value="Chromosome"/>
</dbReference>
<keyword evidence="2" id="KW-1185">Reference proteome</keyword>
<dbReference type="AlphaFoldDB" id="A0A517ZRZ6"/>
<reference evidence="1 2" key="1">
    <citation type="submission" date="2019-02" db="EMBL/GenBank/DDBJ databases">
        <title>Deep-cultivation of Planctomycetes and their phenomic and genomic characterization uncovers novel biology.</title>
        <authorList>
            <person name="Wiegand S."/>
            <person name="Jogler M."/>
            <person name="Boedeker C."/>
            <person name="Pinto D."/>
            <person name="Vollmers J."/>
            <person name="Rivas-Marin E."/>
            <person name="Kohn T."/>
            <person name="Peeters S.H."/>
            <person name="Heuer A."/>
            <person name="Rast P."/>
            <person name="Oberbeckmann S."/>
            <person name="Bunk B."/>
            <person name="Jeske O."/>
            <person name="Meyerdierks A."/>
            <person name="Storesund J.E."/>
            <person name="Kallscheuer N."/>
            <person name="Luecker S."/>
            <person name="Lage O.M."/>
            <person name="Pohl T."/>
            <person name="Merkel B.J."/>
            <person name="Hornburger P."/>
            <person name="Mueller R.-W."/>
            <person name="Bruemmer F."/>
            <person name="Labrenz M."/>
            <person name="Spormann A.M."/>
            <person name="Op den Camp H."/>
            <person name="Overmann J."/>
            <person name="Amann R."/>
            <person name="Jetten M.S.M."/>
            <person name="Mascher T."/>
            <person name="Medema M.H."/>
            <person name="Devos D.P."/>
            <person name="Kaster A.-K."/>
            <person name="Ovreas L."/>
            <person name="Rohde M."/>
            <person name="Galperin M.Y."/>
            <person name="Jogler C."/>
        </authorList>
    </citation>
    <scope>NUCLEOTIDE SEQUENCE [LARGE SCALE GENOMIC DNA]</scope>
    <source>
        <strain evidence="1 2">Mal52</strain>
    </source>
</reference>
<dbReference type="PANTHER" id="PTHR38567">
    <property type="entry name" value="DUF4291 DOMAIN-CONTAINING PROTEIN"/>
    <property type="match status" value="1"/>
</dbReference>
<evidence type="ECO:0000313" key="1">
    <source>
        <dbReference type="EMBL" id="QDU45155.1"/>
    </source>
</evidence>
<evidence type="ECO:0008006" key="3">
    <source>
        <dbReference type="Google" id="ProtNLM"/>
    </source>
</evidence>
<name>A0A517ZRZ6_9PLAN</name>
<evidence type="ECO:0000313" key="2">
    <source>
        <dbReference type="Proteomes" id="UP000319383"/>
    </source>
</evidence>
<proteinExistence type="predicted"/>
<dbReference type="EMBL" id="CP036276">
    <property type="protein sequence ID" value="QDU45155.1"/>
    <property type="molecule type" value="Genomic_DNA"/>
</dbReference>
<dbReference type="KEGG" id="sdyn:Mal52_36440"/>
<sequence>MDTGPPRRQIRAQFDDHTIRVYQAYSPHIATRALRAQTFVAPFKMSRMTWIKPSFLWMMYRCGWGRKPGQESVLAIDISRAGFEWALHNSCLSHFDAAHDETEEQWTLRKENSPVRIQWDPERDIRLERLEHRSIQIGLSEAAIEKYVHEWIQRISDVTELAHKLETAVANNDAASVQSLLPAELPYSVPGEIQSRIGMLIDE</sequence>
<accession>A0A517ZRZ6</accession>
<dbReference type="RefSeq" id="WP_145377552.1">
    <property type="nucleotide sequence ID" value="NZ_CP036276.1"/>
</dbReference>
<gene>
    <name evidence="1" type="ORF">Mal52_36440</name>
</gene>
<dbReference type="PANTHER" id="PTHR38567:SF1">
    <property type="entry name" value="DUF4291 DOMAIN-CONTAINING PROTEIN"/>
    <property type="match status" value="1"/>
</dbReference>
<dbReference type="Pfam" id="PF14124">
    <property type="entry name" value="DUF4291"/>
    <property type="match status" value="1"/>
</dbReference>